<sequence length="56" mass="6323">MIRGPSRTVHVLIWRLRAVRLSSGLFIFIANYPYALIDTTSISLLPNLIATLQLLI</sequence>
<evidence type="ECO:0000313" key="3">
    <source>
        <dbReference type="Proteomes" id="UP000325433"/>
    </source>
</evidence>
<proteinExistence type="predicted"/>
<protein>
    <submittedName>
        <fullName evidence="2">Uncharacterized protein</fullName>
    </submittedName>
</protein>
<organism evidence="2 3">
    <name type="scientific">Aspergillus transmontanensis</name>
    <dbReference type="NCBI Taxonomy" id="1034304"/>
    <lineage>
        <taxon>Eukaryota</taxon>
        <taxon>Fungi</taxon>
        <taxon>Dikarya</taxon>
        <taxon>Ascomycota</taxon>
        <taxon>Pezizomycotina</taxon>
        <taxon>Eurotiomycetes</taxon>
        <taxon>Eurotiomycetidae</taxon>
        <taxon>Eurotiales</taxon>
        <taxon>Aspergillaceae</taxon>
        <taxon>Aspergillus</taxon>
        <taxon>Aspergillus subgen. Circumdati</taxon>
    </lineage>
</organism>
<gene>
    <name evidence="2" type="ORF">BDV41DRAFT_555150</name>
</gene>
<evidence type="ECO:0000256" key="1">
    <source>
        <dbReference type="SAM" id="Phobius"/>
    </source>
</evidence>
<dbReference type="Proteomes" id="UP000325433">
    <property type="component" value="Unassembled WGS sequence"/>
</dbReference>
<keyword evidence="1" id="KW-0472">Membrane</keyword>
<dbReference type="AlphaFoldDB" id="A0A5N6VFU0"/>
<name>A0A5N6VFU0_9EURO</name>
<evidence type="ECO:0000313" key="2">
    <source>
        <dbReference type="EMBL" id="KAE8307367.1"/>
    </source>
</evidence>
<keyword evidence="1" id="KW-0812">Transmembrane</keyword>
<keyword evidence="1" id="KW-1133">Transmembrane helix</keyword>
<feature type="transmembrane region" description="Helical" evidence="1">
    <location>
        <begin position="21"/>
        <end position="37"/>
    </location>
</feature>
<dbReference type="EMBL" id="ML738409">
    <property type="protein sequence ID" value="KAE8307367.1"/>
    <property type="molecule type" value="Genomic_DNA"/>
</dbReference>
<accession>A0A5N6VFU0</accession>
<keyword evidence="3" id="KW-1185">Reference proteome</keyword>
<reference evidence="3" key="1">
    <citation type="submission" date="2019-04" db="EMBL/GenBank/DDBJ databases">
        <title>Friends and foes A comparative genomics studyof 23 Aspergillus species from section Flavi.</title>
        <authorList>
            <consortium name="DOE Joint Genome Institute"/>
            <person name="Kjaerbolling I."/>
            <person name="Vesth T."/>
            <person name="Frisvad J.C."/>
            <person name="Nybo J.L."/>
            <person name="Theobald S."/>
            <person name="Kildgaard S."/>
            <person name="Isbrandt T."/>
            <person name="Kuo A."/>
            <person name="Sato A."/>
            <person name="Lyhne E.K."/>
            <person name="Kogle M.E."/>
            <person name="Wiebenga A."/>
            <person name="Kun R.S."/>
            <person name="Lubbers R.J."/>
            <person name="Makela M.R."/>
            <person name="Barry K."/>
            <person name="Chovatia M."/>
            <person name="Clum A."/>
            <person name="Daum C."/>
            <person name="Haridas S."/>
            <person name="He G."/>
            <person name="LaButti K."/>
            <person name="Lipzen A."/>
            <person name="Mondo S."/>
            <person name="Riley R."/>
            <person name="Salamov A."/>
            <person name="Simmons B.A."/>
            <person name="Magnuson J.K."/>
            <person name="Henrissat B."/>
            <person name="Mortensen U.H."/>
            <person name="Larsen T.O."/>
            <person name="Devries R.P."/>
            <person name="Grigoriev I.V."/>
            <person name="Machida M."/>
            <person name="Baker S.E."/>
            <person name="Andersen M.R."/>
        </authorList>
    </citation>
    <scope>NUCLEOTIDE SEQUENCE [LARGE SCALE GENOMIC DNA]</scope>
    <source>
        <strain evidence="3">CBS 130015</strain>
    </source>
</reference>